<evidence type="ECO:0000256" key="1">
    <source>
        <dbReference type="ARBA" id="ARBA00022555"/>
    </source>
</evidence>
<evidence type="ECO:0000259" key="4">
    <source>
        <dbReference type="PROSITE" id="PS50886"/>
    </source>
</evidence>
<evidence type="ECO:0000256" key="2">
    <source>
        <dbReference type="ARBA" id="ARBA00022884"/>
    </source>
</evidence>
<proteinExistence type="predicted"/>
<dbReference type="Proteomes" id="UP000032722">
    <property type="component" value="Chromosome"/>
</dbReference>
<protein>
    <recommendedName>
        <fullName evidence="4">tRNA-binding domain-containing protein</fullName>
    </recommendedName>
</protein>
<evidence type="ECO:0000256" key="3">
    <source>
        <dbReference type="PROSITE-ProRule" id="PRU00209"/>
    </source>
</evidence>
<dbReference type="GO" id="GO:0000049">
    <property type="term" value="F:tRNA binding"/>
    <property type="evidence" value="ECO:0007669"/>
    <property type="project" value="UniProtKB-UniRule"/>
</dbReference>
<dbReference type="Gene3D" id="2.40.50.140">
    <property type="entry name" value="Nucleic acid-binding proteins"/>
    <property type="match status" value="1"/>
</dbReference>
<organism evidence="6">
    <name type="scientific">Mycoplasmopsis gallinacea</name>
    <dbReference type="NCBI Taxonomy" id="29556"/>
    <lineage>
        <taxon>Bacteria</taxon>
        <taxon>Bacillati</taxon>
        <taxon>Mycoplasmatota</taxon>
        <taxon>Mycoplasmoidales</taxon>
        <taxon>Metamycoplasmataceae</taxon>
        <taxon>Mycoplasmopsis</taxon>
    </lineage>
</organism>
<evidence type="ECO:0000313" key="5">
    <source>
        <dbReference type="EMBL" id="AKA50154.1"/>
    </source>
</evidence>
<dbReference type="InterPro" id="IPR012340">
    <property type="entry name" value="NA-bd_OB-fold"/>
</dbReference>
<gene>
    <name evidence="5" type="ORF">VO56_02820</name>
</gene>
<evidence type="ECO:0000313" key="6">
    <source>
        <dbReference type="Proteomes" id="UP000032722"/>
    </source>
</evidence>
<dbReference type="InterPro" id="IPR037154">
    <property type="entry name" value="YtpR-like_sf"/>
</dbReference>
<dbReference type="NCBIfam" id="NF045867">
    <property type="entry name" value="PheT_Nterm_rel"/>
    <property type="match status" value="1"/>
</dbReference>
<keyword evidence="2 3" id="KW-0694">RNA-binding</keyword>
<reference evidence="5 6" key="1">
    <citation type="journal article" date="2015" name="Genome Announc.">
        <title>Complete Genome Sequence of Mycoplasma meleagridis, a Possible Emerging Pathogen in Chickens.</title>
        <authorList>
            <person name="Abolnik C."/>
        </authorList>
    </citation>
    <scope>NUCLEOTIDE SEQUENCE [LARGE SCALE GENOMIC DNA]</scope>
    <source>
        <strain evidence="5 6">B2096 8B</strain>
    </source>
</reference>
<dbReference type="EMBL" id="CP011021">
    <property type="protein sequence ID" value="AKA50154.1"/>
    <property type="molecule type" value="Genomic_DNA"/>
</dbReference>
<dbReference type="HOGENOM" id="CLU_109324_0_0_14"/>
<dbReference type="Pfam" id="PF01588">
    <property type="entry name" value="tRNA_bind"/>
    <property type="match status" value="1"/>
</dbReference>
<dbReference type="Gene3D" id="3.30.1940.10">
    <property type="entry name" value="YtpR-like"/>
    <property type="match status" value="1"/>
</dbReference>
<keyword evidence="1 3" id="KW-0820">tRNA-binding</keyword>
<dbReference type="PROSITE" id="PS50886">
    <property type="entry name" value="TRBD"/>
    <property type="match status" value="1"/>
</dbReference>
<name>A0A0D5ZKE8_9BACT</name>
<dbReference type="SUPFAM" id="SSF50249">
    <property type="entry name" value="Nucleic acid-binding proteins"/>
    <property type="match status" value="1"/>
</dbReference>
<dbReference type="AlphaFoldDB" id="A0A0D5ZKE8"/>
<feature type="domain" description="TRNA-binding" evidence="4">
    <location>
        <begin position="86"/>
        <end position="191"/>
    </location>
</feature>
<sequence length="192" mass="21699">MLIANNLMINSQEYSVVFVDSRVKNNKKIIDQKNNMVFFVDEENNVNSINVFNKHFANPQNHLLFSLNDEEVSFLQQCASENGLKINNDPKFVYVQIKKREVHPKSEKLFILTVFDGVRDIQIVTNTLESIEGKVLVMAKPGSFTFKGDSVVLGKLMDVESEGMLTGYKTLGLEGEGLIFSTNEQIGKDFVI</sequence>
<dbReference type="PATRIC" id="fig|29556.3.peg.558"/>
<dbReference type="InterPro" id="IPR002547">
    <property type="entry name" value="tRNA-bd_dom"/>
</dbReference>
<dbReference type="KEGG" id="mgb:VO56_02820"/>
<accession>A0A0D5ZKE8</accession>